<dbReference type="InterPro" id="IPR023298">
    <property type="entry name" value="ATPase_P-typ_TM_dom_sf"/>
</dbReference>
<dbReference type="Pfam" id="PF23143">
    <property type="entry name" value="2TM_P5A-ATPase"/>
    <property type="match status" value="1"/>
</dbReference>
<evidence type="ECO:0000256" key="11">
    <source>
        <dbReference type="SAM" id="Phobius"/>
    </source>
</evidence>
<dbReference type="GO" id="GO:0016020">
    <property type="term" value="C:membrane"/>
    <property type="evidence" value="ECO:0007669"/>
    <property type="project" value="UniProtKB-SubCell"/>
</dbReference>
<accession>A0A0L0FQ46</accession>
<evidence type="ECO:0000313" key="14">
    <source>
        <dbReference type="EMBL" id="KNC78839.1"/>
    </source>
</evidence>
<keyword evidence="15" id="KW-1185">Reference proteome</keyword>
<dbReference type="InterPro" id="IPR008250">
    <property type="entry name" value="ATPase_P-typ_transduc_dom_A_sf"/>
</dbReference>
<evidence type="ECO:0000256" key="4">
    <source>
        <dbReference type="ARBA" id="ARBA00022723"/>
    </source>
</evidence>
<keyword evidence="6" id="KW-0067">ATP-binding</keyword>
<keyword evidence="10 11" id="KW-0472">Membrane</keyword>
<dbReference type="InterPro" id="IPR023214">
    <property type="entry name" value="HAD_sf"/>
</dbReference>
<evidence type="ECO:0008006" key="16">
    <source>
        <dbReference type="Google" id="ProtNLM"/>
    </source>
</evidence>
<comment type="subcellular location">
    <subcellularLocation>
        <location evidence="1">Membrane</location>
        <topology evidence="1">Multi-pass membrane protein</topology>
    </subcellularLocation>
</comment>
<reference evidence="14 15" key="1">
    <citation type="submission" date="2011-02" db="EMBL/GenBank/DDBJ databases">
        <title>The Genome Sequence of Sphaeroforma arctica JP610.</title>
        <authorList>
            <consortium name="The Broad Institute Genome Sequencing Platform"/>
            <person name="Russ C."/>
            <person name="Cuomo C."/>
            <person name="Young S.K."/>
            <person name="Zeng Q."/>
            <person name="Gargeya S."/>
            <person name="Alvarado L."/>
            <person name="Berlin A."/>
            <person name="Chapman S.B."/>
            <person name="Chen Z."/>
            <person name="Freedman E."/>
            <person name="Gellesch M."/>
            <person name="Goldberg J."/>
            <person name="Griggs A."/>
            <person name="Gujja S."/>
            <person name="Heilman E."/>
            <person name="Heiman D."/>
            <person name="Howarth C."/>
            <person name="Mehta T."/>
            <person name="Neiman D."/>
            <person name="Pearson M."/>
            <person name="Roberts A."/>
            <person name="Saif S."/>
            <person name="Shea T."/>
            <person name="Shenoy N."/>
            <person name="Sisk P."/>
            <person name="Stolte C."/>
            <person name="Sykes S."/>
            <person name="White J."/>
            <person name="Yandava C."/>
            <person name="Burger G."/>
            <person name="Gray M.W."/>
            <person name="Holland P.W.H."/>
            <person name="King N."/>
            <person name="Lang F.B.F."/>
            <person name="Roger A.J."/>
            <person name="Ruiz-Trillo I."/>
            <person name="Haas B."/>
            <person name="Nusbaum C."/>
            <person name="Birren B."/>
        </authorList>
    </citation>
    <scope>NUCLEOTIDE SEQUENCE [LARGE SCALE GENOMIC DNA]</scope>
    <source>
        <strain evidence="14 15">JP610</strain>
    </source>
</reference>
<dbReference type="GeneID" id="25909248"/>
<name>A0A0L0FQ46_9EUKA</name>
<dbReference type="InterPro" id="IPR018303">
    <property type="entry name" value="ATPase_P-typ_P_site"/>
</dbReference>
<comment type="similarity">
    <text evidence="2">Belongs to the cation transport ATPase (P-type) (TC 3.A.3) family. Type V subfamily.</text>
</comment>
<dbReference type="PROSITE" id="PS00154">
    <property type="entry name" value="ATPASE_E1_E2"/>
    <property type="match status" value="1"/>
</dbReference>
<evidence type="ECO:0000256" key="6">
    <source>
        <dbReference type="ARBA" id="ARBA00022840"/>
    </source>
</evidence>
<evidence type="ECO:0000313" key="15">
    <source>
        <dbReference type="Proteomes" id="UP000054560"/>
    </source>
</evidence>
<dbReference type="Gene3D" id="3.40.1110.10">
    <property type="entry name" value="Calcium-transporting ATPase, cytoplasmic domain N"/>
    <property type="match status" value="1"/>
</dbReference>
<dbReference type="InterPro" id="IPR044492">
    <property type="entry name" value="P_typ_ATPase_HD_dom"/>
</dbReference>
<dbReference type="SUPFAM" id="SSF81660">
    <property type="entry name" value="Metal cation-transporting ATPase, ATP-binding domain N"/>
    <property type="match status" value="1"/>
</dbReference>
<feature type="transmembrane region" description="Helical" evidence="11">
    <location>
        <begin position="1194"/>
        <end position="1213"/>
    </location>
</feature>
<dbReference type="SUPFAM" id="SSF81665">
    <property type="entry name" value="Calcium ATPase, transmembrane domain M"/>
    <property type="match status" value="1"/>
</dbReference>
<evidence type="ECO:0000256" key="1">
    <source>
        <dbReference type="ARBA" id="ARBA00004141"/>
    </source>
</evidence>
<evidence type="ECO:0000256" key="3">
    <source>
        <dbReference type="ARBA" id="ARBA00022692"/>
    </source>
</evidence>
<dbReference type="RefSeq" id="XP_014152741.1">
    <property type="nucleotide sequence ID" value="XM_014297266.1"/>
</dbReference>
<dbReference type="SUPFAM" id="SSF56784">
    <property type="entry name" value="HAD-like"/>
    <property type="match status" value="1"/>
</dbReference>
<dbReference type="Gene3D" id="2.70.150.10">
    <property type="entry name" value="Calcium-transporting ATPase, cytoplasmic transduction domain A"/>
    <property type="match status" value="1"/>
</dbReference>
<dbReference type="Gene3D" id="3.40.50.1000">
    <property type="entry name" value="HAD superfamily/HAD-like"/>
    <property type="match status" value="1"/>
</dbReference>
<evidence type="ECO:0000259" key="12">
    <source>
        <dbReference type="Pfam" id="PF00122"/>
    </source>
</evidence>
<evidence type="ECO:0000256" key="2">
    <source>
        <dbReference type="ARBA" id="ARBA00006000"/>
    </source>
</evidence>
<evidence type="ECO:0000256" key="5">
    <source>
        <dbReference type="ARBA" id="ARBA00022741"/>
    </source>
</evidence>
<keyword evidence="7" id="KW-0460">Magnesium</keyword>
<dbReference type="InterPro" id="IPR006544">
    <property type="entry name" value="P-type_TPase_V"/>
</dbReference>
<dbReference type="InterPro" id="IPR023299">
    <property type="entry name" value="ATPase_P-typ_cyto_dom_N"/>
</dbReference>
<dbReference type="SUPFAM" id="SSF81653">
    <property type="entry name" value="Calcium ATPase, transduction domain A"/>
    <property type="match status" value="1"/>
</dbReference>
<dbReference type="InterPro" id="IPR001757">
    <property type="entry name" value="P_typ_ATPase"/>
</dbReference>
<protein>
    <recommendedName>
        <fullName evidence="16">Cation-transporting P-type ATPase N-terminal domain-containing protein</fullName>
    </recommendedName>
</protein>
<feature type="transmembrane region" description="Helical" evidence="11">
    <location>
        <begin position="1154"/>
        <end position="1173"/>
    </location>
</feature>
<dbReference type="GO" id="GO:0019829">
    <property type="term" value="F:ATPase-coupled monoatomic cation transmembrane transporter activity"/>
    <property type="evidence" value="ECO:0007669"/>
    <property type="project" value="TreeGrafter"/>
</dbReference>
<dbReference type="AlphaFoldDB" id="A0A0L0FQ46"/>
<feature type="transmembrane region" description="Helical" evidence="11">
    <location>
        <begin position="239"/>
        <end position="258"/>
    </location>
</feature>
<dbReference type="InterPro" id="IPR057255">
    <property type="entry name" value="2TM_P5A-ATPase"/>
</dbReference>
<dbReference type="Proteomes" id="UP000054560">
    <property type="component" value="Unassembled WGS sequence"/>
</dbReference>
<sequence>MAAHGGRVSVSPKEQFIDSIQLLKERPCFFQTAVWPFAGLYGVLLYVGFQEWETLEDDAYWQLFKISIAVVVVTQLFVYLGTHWSRRFKARVCYWKSDSLVDSTHVFVSPRGVNVGRNQIVPIKVDATYSTPDLVANSSRIRCSIHYEHMKYLCLEDEVSKQISLLPLAYPDSMDIESYRQRTGLCSREAIKTAYSTYGGNRFDIPLPSFSELLLEQALAPFFIFQVFCVVLWSLDEYVYYSLLTLVMLVFFECTVVSQRRRNMESLLLLSAKPHPIRVYRAGSWAVLASHRLLPGDVVAIEPDVHKRGDMPIPCDILLLSGTCITNEAMLTGEGKPRQKESPIWNTQIASANIVQGKTGPPLGPDPELPECLGITDRHAGNVLFGGTTIVHSSGVAEGLRTYKDLSIPPPPPLYNFDRKGGSEVEAATVKDAHLPCIGYVMRTGFATKQGQLVRKILFSTQRVTANNKESFVFILFLLVFAIVAAAYVWVQRADQQDTALAKAIAAREPMATNTAHEELIGDNVDEELEGRWRIVLECLLIITSVVPPELPMELSLAVNSSMARLQRLAIFCTEPFRIPLAGKVNVCCFDKTGTLTSDKLDIEGVVVDMHSTDEIRSEGAADIQGNAERKNEESIAAMVKKGGILPEASVMVLAGCHSASLTSAGKIVADPLESAMLRFANAAPQHDGSILIQKSRKDTDTAYVVKILKKFSFNSLLKRMTTIITMNGELFIVSKGAPEMMSGLLDTIPPHYNELYNRYAASGYRVLAMAAAPLPRAMSTNIGTLDRATVETNLEFAGFLIVSCELKPETKPTIRTLRETSHAILMITGDSPMTACHVAREASFLRKSKPLYTLSEHLNSGGKEVLQLFGTGQKKTTSDVFATLRDEKAALCVTGKGLERITSSGQIHKLIRYIVVYARTSPVQKEQIIELLNARGHHTLMCGDGTNDVAALKAAVVGVALVDGGVGRDFGKAFGGRARAVAYKGVLHKVKGTNSTFENDGMGDGSEMCDATYAASFTSKIPSPLAVLHIIRHGRTTFATTLQMYKILAINCLVHVYSLSFLYLEGVKFSDWQYTFEGLAVAMLFLFVAFSEAAPTLSNERPMSTILSYYLFGTVMLQFISHIATLVILVTTVQNWESAYGLERVDASPEDEFKVSLISTVLFCFTLHSVALNFLVNYEGRPFMAPLIKNKRMLLSSGSILGLAYFILLGLVEGGGEFFDAMAVPQEILVPIVGALIVDGISCLLADTVMRRMFYRSQKRPL</sequence>
<dbReference type="eggNOG" id="KOG0209">
    <property type="taxonomic scope" value="Eukaryota"/>
</dbReference>
<dbReference type="SFLD" id="SFLDG00002">
    <property type="entry name" value="C1.7:_P-type_atpase_like"/>
    <property type="match status" value="1"/>
</dbReference>
<dbReference type="GO" id="GO:0140358">
    <property type="term" value="F:P-type transmembrane transporter activity"/>
    <property type="evidence" value="ECO:0007669"/>
    <property type="project" value="InterPro"/>
</dbReference>
<dbReference type="OrthoDB" id="48943at2759"/>
<gene>
    <name evidence="14" type="ORF">SARC_08744</name>
</gene>
<evidence type="ECO:0000256" key="10">
    <source>
        <dbReference type="ARBA" id="ARBA00023136"/>
    </source>
</evidence>
<evidence type="ECO:0000259" key="13">
    <source>
        <dbReference type="Pfam" id="PF23143"/>
    </source>
</evidence>
<keyword evidence="4" id="KW-0479">Metal-binding</keyword>
<dbReference type="PANTHER" id="PTHR45630">
    <property type="entry name" value="CATION-TRANSPORTING ATPASE-RELATED"/>
    <property type="match status" value="1"/>
</dbReference>
<dbReference type="Pfam" id="PF13246">
    <property type="entry name" value="Cation_ATPase"/>
    <property type="match status" value="1"/>
</dbReference>
<evidence type="ECO:0000256" key="8">
    <source>
        <dbReference type="ARBA" id="ARBA00022967"/>
    </source>
</evidence>
<keyword evidence="8" id="KW-1278">Translocase</keyword>
<feature type="transmembrane region" description="Helical" evidence="11">
    <location>
        <begin position="472"/>
        <end position="491"/>
    </location>
</feature>
<dbReference type="PRINTS" id="PR00119">
    <property type="entry name" value="CATATPASE"/>
</dbReference>
<dbReference type="GO" id="GO:0016887">
    <property type="term" value="F:ATP hydrolysis activity"/>
    <property type="evidence" value="ECO:0007669"/>
    <property type="project" value="InterPro"/>
</dbReference>
<dbReference type="InterPro" id="IPR059000">
    <property type="entry name" value="ATPase_P-type_domA"/>
</dbReference>
<keyword evidence="3 11" id="KW-0812">Transmembrane</keyword>
<keyword evidence="5" id="KW-0547">Nucleotide-binding</keyword>
<keyword evidence="9 11" id="KW-1133">Transmembrane helix</keyword>
<proteinExistence type="inferred from homology"/>
<dbReference type="PROSITE" id="PS01229">
    <property type="entry name" value="COF_2"/>
    <property type="match status" value="1"/>
</dbReference>
<feature type="transmembrane region" description="Helical" evidence="11">
    <location>
        <begin position="213"/>
        <end position="233"/>
    </location>
</feature>
<dbReference type="SFLD" id="SFLDS00003">
    <property type="entry name" value="Haloacid_Dehalogenase"/>
    <property type="match status" value="1"/>
</dbReference>
<dbReference type="GO" id="GO:0046872">
    <property type="term" value="F:metal ion binding"/>
    <property type="evidence" value="ECO:0007669"/>
    <property type="project" value="UniProtKB-KW"/>
</dbReference>
<evidence type="ECO:0000256" key="9">
    <source>
        <dbReference type="ARBA" id="ARBA00022989"/>
    </source>
</evidence>
<feature type="domain" description="P5A-ATPase transmembrane helical hairpin" evidence="13">
    <location>
        <begin position="26"/>
        <end position="96"/>
    </location>
</feature>
<feature type="transmembrane region" description="Helical" evidence="11">
    <location>
        <begin position="1110"/>
        <end position="1134"/>
    </location>
</feature>
<organism evidence="14 15">
    <name type="scientific">Sphaeroforma arctica JP610</name>
    <dbReference type="NCBI Taxonomy" id="667725"/>
    <lineage>
        <taxon>Eukaryota</taxon>
        <taxon>Ichthyosporea</taxon>
        <taxon>Ichthyophonida</taxon>
        <taxon>Sphaeroforma</taxon>
    </lineage>
</organism>
<dbReference type="Pfam" id="PF00122">
    <property type="entry name" value="E1-E2_ATPase"/>
    <property type="match status" value="1"/>
</dbReference>
<dbReference type="EMBL" id="KQ242414">
    <property type="protein sequence ID" value="KNC78839.1"/>
    <property type="molecule type" value="Genomic_DNA"/>
</dbReference>
<feature type="transmembrane region" description="Helical" evidence="11">
    <location>
        <begin position="28"/>
        <end position="47"/>
    </location>
</feature>
<feature type="transmembrane region" description="Helical" evidence="11">
    <location>
        <begin position="1077"/>
        <end position="1098"/>
    </location>
</feature>
<dbReference type="InterPro" id="IPR036412">
    <property type="entry name" value="HAD-like_sf"/>
</dbReference>
<evidence type="ECO:0000256" key="7">
    <source>
        <dbReference type="ARBA" id="ARBA00022842"/>
    </source>
</evidence>
<dbReference type="NCBIfam" id="TIGR01494">
    <property type="entry name" value="ATPase_P-type"/>
    <property type="match status" value="1"/>
</dbReference>
<dbReference type="GO" id="GO:0005524">
    <property type="term" value="F:ATP binding"/>
    <property type="evidence" value="ECO:0007669"/>
    <property type="project" value="UniProtKB-KW"/>
</dbReference>
<feature type="transmembrane region" description="Helical" evidence="11">
    <location>
        <begin position="1229"/>
        <end position="1251"/>
    </location>
</feature>
<dbReference type="STRING" id="667725.A0A0L0FQ46"/>
<feature type="domain" description="P-type ATPase A" evidence="12">
    <location>
        <begin position="274"/>
        <end position="405"/>
    </location>
</feature>
<dbReference type="SFLD" id="SFLDF00027">
    <property type="entry name" value="p-type_atpase"/>
    <property type="match status" value="1"/>
</dbReference>
<feature type="transmembrane region" description="Helical" evidence="11">
    <location>
        <begin position="59"/>
        <end position="81"/>
    </location>
</feature>